<proteinExistence type="evidence at transcript level"/>
<evidence type="ECO:0000256" key="14">
    <source>
        <dbReference type="SAM" id="MobiDB-lite"/>
    </source>
</evidence>
<dbReference type="Pfam" id="PF24681">
    <property type="entry name" value="Kelch_KLHDC2_KLHL20_DRC7"/>
    <property type="match status" value="1"/>
</dbReference>
<evidence type="ECO:0000256" key="12">
    <source>
        <dbReference type="ARBA" id="ARBA00023170"/>
    </source>
</evidence>
<dbReference type="InterPro" id="IPR001810">
    <property type="entry name" value="F-box_dom"/>
</dbReference>
<dbReference type="GO" id="GO:0009637">
    <property type="term" value="P:response to blue light"/>
    <property type="evidence" value="ECO:0007669"/>
    <property type="project" value="TreeGrafter"/>
</dbReference>
<dbReference type="InterPro" id="IPR015915">
    <property type="entry name" value="Kelch-typ_b-propeller"/>
</dbReference>
<dbReference type="Gene3D" id="3.30.450.20">
    <property type="entry name" value="PAS domain"/>
    <property type="match status" value="1"/>
</dbReference>
<dbReference type="Pfam" id="PF13426">
    <property type="entry name" value="PAS_9"/>
    <property type="match status" value="1"/>
</dbReference>
<evidence type="ECO:0000256" key="8">
    <source>
        <dbReference type="ARBA" id="ARBA00022737"/>
    </source>
</evidence>
<dbReference type="GO" id="GO:0005634">
    <property type="term" value="C:nucleus"/>
    <property type="evidence" value="ECO:0007669"/>
    <property type="project" value="UniProtKB-SubCell"/>
</dbReference>
<keyword evidence="7" id="KW-0285">Flavoprotein</keyword>
<dbReference type="Gene3D" id="2.120.10.80">
    <property type="entry name" value="Kelch-type beta propeller"/>
    <property type="match status" value="2"/>
</dbReference>
<keyword evidence="9" id="KW-0833">Ubl conjugation pathway</keyword>
<evidence type="ECO:0000259" key="15">
    <source>
        <dbReference type="PROSITE" id="PS50112"/>
    </source>
</evidence>
<dbReference type="GO" id="GO:0005829">
    <property type="term" value="C:cytosol"/>
    <property type="evidence" value="ECO:0007669"/>
    <property type="project" value="TreeGrafter"/>
</dbReference>
<dbReference type="InterPro" id="IPR036047">
    <property type="entry name" value="F-box-like_dom_sf"/>
</dbReference>
<evidence type="ECO:0000256" key="6">
    <source>
        <dbReference type="ARBA" id="ARBA00022606"/>
    </source>
</evidence>
<dbReference type="EMBL" id="KU701693">
    <property type="protein sequence ID" value="AML79255.1"/>
    <property type="molecule type" value="mRNA"/>
</dbReference>
<evidence type="ECO:0000256" key="10">
    <source>
        <dbReference type="ARBA" id="ARBA00022991"/>
    </source>
</evidence>
<evidence type="ECO:0000256" key="4">
    <source>
        <dbReference type="ARBA" id="ARBA00022441"/>
    </source>
</evidence>
<protein>
    <submittedName>
        <fullName evidence="16">Putative LOV domain-containing protein</fullName>
    </submittedName>
</protein>
<evidence type="ECO:0000313" key="16">
    <source>
        <dbReference type="EMBL" id="AML79255.1"/>
    </source>
</evidence>
<dbReference type="PANTHER" id="PTHR46175:SF5">
    <property type="entry name" value="ADAGIO PROTEIN 1"/>
    <property type="match status" value="1"/>
</dbReference>
<evidence type="ECO:0000256" key="2">
    <source>
        <dbReference type="ARBA" id="ARBA00004906"/>
    </source>
</evidence>
<dbReference type="SMART" id="SM00091">
    <property type="entry name" value="PAS"/>
    <property type="match status" value="1"/>
</dbReference>
<dbReference type="SUPFAM" id="SSF117281">
    <property type="entry name" value="Kelch motif"/>
    <property type="match status" value="2"/>
</dbReference>
<dbReference type="InterPro" id="IPR035965">
    <property type="entry name" value="PAS-like_dom_sf"/>
</dbReference>
<evidence type="ECO:0000256" key="13">
    <source>
        <dbReference type="ARBA" id="ARBA00023242"/>
    </source>
</evidence>
<name>A0A126X3J0_BAZTR</name>
<dbReference type="FunFam" id="2.120.10.80:FF:000005">
    <property type="entry name" value="Putative LOV domain-containing protein"/>
    <property type="match status" value="1"/>
</dbReference>
<reference evidence="16" key="1">
    <citation type="journal article" date="2016" name="Proc. Natl. Acad. Sci. U.S.A.">
        <title>Functional and topological diversity of LOV domain photoreceptors.</title>
        <authorList>
            <person name="Glantz S.T."/>
            <person name="Carpenter E.J."/>
            <person name="Melkonian M."/>
            <person name="Gardner K.H."/>
            <person name="Boyden E.S."/>
            <person name="Wong G.K."/>
            <person name="Chow B.Y."/>
        </authorList>
    </citation>
    <scope>NUCLEOTIDE SEQUENCE</scope>
    <source>
        <strain evidence="16">WZYK_2091742</strain>
    </source>
</reference>
<dbReference type="GO" id="GO:0009881">
    <property type="term" value="F:photoreceptor activity"/>
    <property type="evidence" value="ECO:0007669"/>
    <property type="project" value="UniProtKB-KW"/>
</dbReference>
<dbReference type="NCBIfam" id="TIGR00229">
    <property type="entry name" value="sensory_box"/>
    <property type="match status" value="1"/>
</dbReference>
<keyword evidence="13" id="KW-0539">Nucleus</keyword>
<dbReference type="Pfam" id="PF12937">
    <property type="entry name" value="F-box-like"/>
    <property type="match status" value="1"/>
</dbReference>
<evidence type="ECO:0000256" key="9">
    <source>
        <dbReference type="ARBA" id="ARBA00022786"/>
    </source>
</evidence>
<dbReference type="FunFam" id="3.30.450.20:FF:000041">
    <property type="entry name" value="Adagio protein 1"/>
    <property type="match status" value="1"/>
</dbReference>
<dbReference type="CDD" id="cd00130">
    <property type="entry name" value="PAS"/>
    <property type="match status" value="1"/>
</dbReference>
<comment type="pathway">
    <text evidence="2">Protein modification; protein ubiquitination.</text>
</comment>
<comment type="subcellular location">
    <subcellularLocation>
        <location evidence="1">Nucleus</location>
    </subcellularLocation>
</comment>
<dbReference type="SUPFAM" id="SSF81383">
    <property type="entry name" value="F-box domain"/>
    <property type="match status" value="1"/>
</dbReference>
<keyword evidence="11" id="KW-0090">Biological rhythms</keyword>
<keyword evidence="6" id="KW-0716">Sensory transduction</keyword>
<comment type="similarity">
    <text evidence="3">Belongs to the ADAGIO family.</text>
</comment>
<organism evidence="16">
    <name type="scientific">Bazzania trilobata</name>
    <name type="common">Greater whipwort</name>
    <name type="synonym">Jungermannia trilobata</name>
    <dbReference type="NCBI Taxonomy" id="13808"/>
    <lineage>
        <taxon>Eukaryota</taxon>
        <taxon>Viridiplantae</taxon>
        <taxon>Streptophyta</taxon>
        <taxon>Embryophyta</taxon>
        <taxon>Marchantiophyta</taxon>
        <taxon>Jungermanniopsida</taxon>
        <taxon>Jungermanniidae</taxon>
        <taxon>Jungermanniales</taxon>
        <taxon>Lophocoleineae</taxon>
        <taxon>Lepidoziaceae</taxon>
        <taxon>Bazzanioideae</taxon>
        <taxon>Bazzania</taxon>
    </lineage>
</organism>
<evidence type="ECO:0000256" key="5">
    <source>
        <dbReference type="ARBA" id="ARBA00022543"/>
    </source>
</evidence>
<keyword evidence="4" id="KW-0880">Kelch repeat</keyword>
<feature type="domain" description="PAS" evidence="15">
    <location>
        <begin position="48"/>
        <end position="130"/>
    </location>
</feature>
<keyword evidence="5" id="KW-0600">Photoreceptor protein</keyword>
<evidence type="ECO:0000256" key="7">
    <source>
        <dbReference type="ARBA" id="ARBA00022630"/>
    </source>
</evidence>
<dbReference type="PROSITE" id="PS50112">
    <property type="entry name" value="PAS"/>
    <property type="match status" value="1"/>
</dbReference>
<evidence type="ECO:0000256" key="1">
    <source>
        <dbReference type="ARBA" id="ARBA00004123"/>
    </source>
</evidence>
<keyword evidence="12" id="KW-0675">Receptor</keyword>
<dbReference type="AlphaFoldDB" id="A0A126X3J0"/>
<keyword evidence="8" id="KW-0677">Repeat</keyword>
<dbReference type="GO" id="GO:0019005">
    <property type="term" value="C:SCF ubiquitin ligase complex"/>
    <property type="evidence" value="ECO:0007669"/>
    <property type="project" value="TreeGrafter"/>
</dbReference>
<dbReference type="Gene3D" id="1.20.1280.50">
    <property type="match status" value="1"/>
</dbReference>
<dbReference type="InterPro" id="IPR000014">
    <property type="entry name" value="PAS"/>
</dbReference>
<evidence type="ECO:0000256" key="3">
    <source>
        <dbReference type="ARBA" id="ARBA00007833"/>
    </source>
</evidence>
<feature type="region of interest" description="Disordered" evidence="14">
    <location>
        <begin position="198"/>
        <end position="221"/>
    </location>
</feature>
<keyword evidence="10" id="KW-0157">Chromophore</keyword>
<accession>A0A126X3J0</accession>
<dbReference type="PANTHER" id="PTHR46175">
    <property type="entry name" value="BACTERIOOPSIN TRANSCRIPTIONAL ACTIVATOR"/>
    <property type="match status" value="1"/>
</dbReference>
<evidence type="ECO:0000256" key="11">
    <source>
        <dbReference type="ARBA" id="ARBA00023108"/>
    </source>
</evidence>
<dbReference type="SUPFAM" id="SSF55785">
    <property type="entry name" value="PYP-like sensor domain (PAS domain)"/>
    <property type="match status" value="1"/>
</dbReference>
<sequence>MDWDTDTDDSDISLGSMEESDYAHMDRLEMTADFRSDTGPRNKRFEMDEKHLEVLLHSSPCGLIVTDALEPDQPIIYVNTVFEFITGYKAEEILGRNCRFLQYRGPYAQRRHPLVESVTVAEIRRCLREGIEFRGELLNFRKDGTPLINKLCMTPIHSEDGTITHVIGIQSFKEAKLDLGPLPFPPWKESLEWTKHHPSSTEDSCSYKQSPDYPGHSSRDRSGLLRISDEVLMHNIFAHIAPRDVAALGLVCKRLHELTNNENLWRLVCQNAWGPDATAALEVASGSGRLGWGRLARELTTLEAAGWRKLTVGGAVEPSRCNFSACAVGNKLVLFGGEGVNMQPMNDTFVLDLNVAHPRWQYVKVNSPPPGRWGHTLSCLNGSWLVVFGGCGRDGLLNDVFVLDLDAKQPTWREIGAGTVAPLPRSWHSSCTLDGTKLVVSGGCADYGVLLSDTFVLDLTMENPVWREIPVSWKPPSRLGHSLCVYQKCKILMFGGLAKSGPLRVRSSDVFTIDLSEEEPNWKYITGSTLPGGATPAGTPPPPRLDHVAISLPTGRILVFGGSIAGLHSPSQLYVLDPKEDHPTWRVLSLPAQQQPNFAWGHSTCVVGGTRAVVLGGKTGEEWILNELYELSIAHMLT</sequence>
<dbReference type="GO" id="GO:0007623">
    <property type="term" value="P:circadian rhythm"/>
    <property type="evidence" value="ECO:0007669"/>
    <property type="project" value="TreeGrafter"/>
</dbReference>